<dbReference type="Proteomes" id="UP000583266">
    <property type="component" value="Unassembled WGS sequence"/>
</dbReference>
<evidence type="ECO:0008006" key="3">
    <source>
        <dbReference type="Google" id="ProtNLM"/>
    </source>
</evidence>
<protein>
    <recommendedName>
        <fullName evidence="3">SMI1/KNR4 family protein</fullName>
    </recommendedName>
</protein>
<sequence>MSSLQEFTQNFDGKPVPQALAQLLAFQQETGFEEYAEGFGLLRDDKSGLEHGWSNEPAFLEKLLPFAQANGSGSFYALWLHNDSTDLNELPVVVFGDEGGEYVVAENIKGLLQLLTIDAEPMIFEEVTFYRDEDDDYSSSYAEEYRTWLKDNFNLDAITDAELIINPAQEKHQAAFDAWKQQYFG</sequence>
<proteinExistence type="predicted"/>
<accession>A0A848GQ00</accession>
<name>A0A848GQ00_9BACT</name>
<keyword evidence="2" id="KW-1185">Reference proteome</keyword>
<comment type="caution">
    <text evidence="1">The sequence shown here is derived from an EMBL/GenBank/DDBJ whole genome shotgun (WGS) entry which is preliminary data.</text>
</comment>
<dbReference type="RefSeq" id="WP_169225693.1">
    <property type="nucleotide sequence ID" value="NZ_JABBGC010000001.1"/>
</dbReference>
<dbReference type="AlphaFoldDB" id="A0A848GQ00"/>
<evidence type="ECO:0000313" key="2">
    <source>
        <dbReference type="Proteomes" id="UP000583266"/>
    </source>
</evidence>
<dbReference type="EMBL" id="JABBGC010000001">
    <property type="protein sequence ID" value="NML38720.1"/>
    <property type="molecule type" value="Genomic_DNA"/>
</dbReference>
<gene>
    <name evidence="1" type="ORF">HHL17_16040</name>
</gene>
<reference evidence="1 2" key="1">
    <citation type="submission" date="2020-04" db="EMBL/GenBank/DDBJ databases">
        <title>Chitinophaga sp. G-6-1-13 sp. nov., isolated from soil.</title>
        <authorList>
            <person name="Dahal R.H."/>
            <person name="Chaudhary D.K."/>
        </authorList>
    </citation>
    <scope>NUCLEOTIDE SEQUENCE [LARGE SCALE GENOMIC DNA]</scope>
    <source>
        <strain evidence="1 2">G-6-1-13</strain>
    </source>
</reference>
<organism evidence="1 2">
    <name type="scientific">Chitinophaga fulva</name>
    <dbReference type="NCBI Taxonomy" id="2728842"/>
    <lineage>
        <taxon>Bacteria</taxon>
        <taxon>Pseudomonadati</taxon>
        <taxon>Bacteroidota</taxon>
        <taxon>Chitinophagia</taxon>
        <taxon>Chitinophagales</taxon>
        <taxon>Chitinophagaceae</taxon>
        <taxon>Chitinophaga</taxon>
    </lineage>
</organism>
<evidence type="ECO:0000313" key="1">
    <source>
        <dbReference type="EMBL" id="NML38720.1"/>
    </source>
</evidence>